<organism evidence="1 2">
    <name type="scientific">Shewanella psychropiezotolerans</name>
    <dbReference type="NCBI Taxonomy" id="2593655"/>
    <lineage>
        <taxon>Bacteria</taxon>
        <taxon>Pseudomonadati</taxon>
        <taxon>Pseudomonadota</taxon>
        <taxon>Gammaproteobacteria</taxon>
        <taxon>Alteromonadales</taxon>
        <taxon>Shewanellaceae</taxon>
        <taxon>Shewanella</taxon>
    </lineage>
</organism>
<dbReference type="RefSeq" id="WP_144046614.1">
    <property type="nucleotide sequence ID" value="NZ_CP041614.1"/>
</dbReference>
<gene>
    <name evidence="1" type="ORF">FM037_14680</name>
</gene>
<accession>A0ABX5WYS4</accession>
<keyword evidence="2" id="KW-1185">Reference proteome</keyword>
<name>A0ABX5WYS4_9GAMM</name>
<evidence type="ECO:0000313" key="1">
    <source>
        <dbReference type="EMBL" id="QDO84251.1"/>
    </source>
</evidence>
<reference evidence="1 2" key="1">
    <citation type="submission" date="2019-07" db="EMBL/GenBank/DDBJ databases">
        <title>Shewanella sp. YLB-06 whole genomic sequence.</title>
        <authorList>
            <person name="Yu L."/>
        </authorList>
    </citation>
    <scope>NUCLEOTIDE SEQUENCE [LARGE SCALE GENOMIC DNA]</scope>
    <source>
        <strain evidence="1 2">YLB-06</strain>
    </source>
</reference>
<evidence type="ECO:0000313" key="2">
    <source>
        <dbReference type="Proteomes" id="UP000315947"/>
    </source>
</evidence>
<proteinExistence type="predicted"/>
<evidence type="ECO:0008006" key="3">
    <source>
        <dbReference type="Google" id="ProtNLM"/>
    </source>
</evidence>
<protein>
    <recommendedName>
        <fullName evidence="3">Chromosome segregation ATPase</fullName>
    </recommendedName>
</protein>
<sequence length="105" mass="11910">MDMFSDIKSVMNDLNQRKSALGQQLKEFQGLQVEINQLVERSDNDADAMAKLIKLKNAFPEGFEFQQAKVMNKVDELETHFKSLEQQFNVLGEIESAEGGKGERS</sequence>
<dbReference type="EMBL" id="CP041614">
    <property type="protein sequence ID" value="QDO84251.1"/>
    <property type="molecule type" value="Genomic_DNA"/>
</dbReference>
<dbReference type="Proteomes" id="UP000315947">
    <property type="component" value="Chromosome"/>
</dbReference>